<evidence type="ECO:0000313" key="1">
    <source>
        <dbReference type="EMBL" id="MBB4941930.1"/>
    </source>
</evidence>
<dbReference type="AlphaFoldDB" id="A0A7W7S193"/>
<proteinExistence type="predicted"/>
<keyword evidence="2" id="KW-1185">Reference proteome</keyword>
<comment type="caution">
    <text evidence="1">The sequence shown here is derived from an EMBL/GenBank/DDBJ whole genome shotgun (WGS) entry which is preliminary data.</text>
</comment>
<dbReference type="EMBL" id="JACHJU010000003">
    <property type="protein sequence ID" value="MBB4941930.1"/>
    <property type="molecule type" value="Genomic_DNA"/>
</dbReference>
<reference evidence="1 2" key="1">
    <citation type="submission" date="2020-08" db="EMBL/GenBank/DDBJ databases">
        <title>Sequencing the genomes of 1000 actinobacteria strains.</title>
        <authorList>
            <person name="Klenk H.-P."/>
        </authorList>
    </citation>
    <scope>NUCLEOTIDE SEQUENCE [LARGE SCALE GENOMIC DNA]</scope>
    <source>
        <strain evidence="1 2">DSM 43023</strain>
    </source>
</reference>
<dbReference type="Proteomes" id="UP000534286">
    <property type="component" value="Unassembled WGS sequence"/>
</dbReference>
<accession>A0A7W7S193</accession>
<dbReference type="RefSeq" id="WP_184757995.1">
    <property type="nucleotide sequence ID" value="NZ_BAABEK010000153.1"/>
</dbReference>
<organism evidence="1 2">
    <name type="scientific">Streptosporangium album</name>
    <dbReference type="NCBI Taxonomy" id="47479"/>
    <lineage>
        <taxon>Bacteria</taxon>
        <taxon>Bacillati</taxon>
        <taxon>Actinomycetota</taxon>
        <taxon>Actinomycetes</taxon>
        <taxon>Streptosporangiales</taxon>
        <taxon>Streptosporangiaceae</taxon>
        <taxon>Streptosporangium</taxon>
    </lineage>
</organism>
<sequence length="113" mass="12821">MALRLTAALSHHGVPADIQPYRSADGEALVSVWLGLLVRTNERRIRWIIPGTERRRGKPLWTWAREPDNAAARLAEHYRQLRDQPVHTTILGGPLLADAFLDDALRKRDATPR</sequence>
<evidence type="ECO:0000313" key="2">
    <source>
        <dbReference type="Proteomes" id="UP000534286"/>
    </source>
</evidence>
<name>A0A7W7S193_9ACTN</name>
<gene>
    <name evidence="1" type="ORF">FHR32_006316</name>
</gene>
<protein>
    <submittedName>
        <fullName evidence="1">Uncharacterized protein</fullName>
    </submittedName>
</protein>